<dbReference type="InterPro" id="IPR011009">
    <property type="entry name" value="Kinase-like_dom_sf"/>
</dbReference>
<dbReference type="PANTHER" id="PTHR21064:SF6">
    <property type="entry name" value="AMINOGLYCOSIDE PHOSPHOTRANSFERASE DOMAIN-CONTAINING PROTEIN"/>
    <property type="match status" value="1"/>
</dbReference>
<protein>
    <recommendedName>
        <fullName evidence="8 9">Homoserine kinase</fullName>
        <shortName evidence="8">HK</shortName>
        <shortName evidence="8">HSK</shortName>
        <ecNumber evidence="8 9">2.7.1.39</ecNumber>
    </recommendedName>
</protein>
<evidence type="ECO:0000256" key="1">
    <source>
        <dbReference type="ARBA" id="ARBA00022605"/>
    </source>
</evidence>
<dbReference type="AlphaFoldDB" id="A0A1I1RG88"/>
<dbReference type="Proteomes" id="UP000198611">
    <property type="component" value="Unassembled WGS sequence"/>
</dbReference>
<accession>A0A1I1RG88</accession>
<dbReference type="STRING" id="1123397.SAMN05660831_01448"/>
<keyword evidence="5 8" id="KW-0418">Kinase</keyword>
<dbReference type="EC" id="2.7.1.39" evidence="8 9"/>
<evidence type="ECO:0000256" key="4">
    <source>
        <dbReference type="ARBA" id="ARBA00022741"/>
    </source>
</evidence>
<dbReference type="GO" id="GO:0004413">
    <property type="term" value="F:homoserine kinase activity"/>
    <property type="evidence" value="ECO:0007669"/>
    <property type="project" value="UniProtKB-UniRule"/>
</dbReference>
<dbReference type="CDD" id="cd05153">
    <property type="entry name" value="HomoserineK_II"/>
    <property type="match status" value="1"/>
</dbReference>
<keyword evidence="4 8" id="KW-0547">Nucleotide-binding</keyword>
<dbReference type="UniPathway" id="UPA00050">
    <property type="reaction ID" value="UER00064"/>
</dbReference>
<dbReference type="GO" id="GO:0009088">
    <property type="term" value="P:threonine biosynthetic process"/>
    <property type="evidence" value="ECO:0007669"/>
    <property type="project" value="UniProtKB-UniRule"/>
</dbReference>
<feature type="domain" description="Aminoglycoside phosphotransferase" evidence="10">
    <location>
        <begin position="27"/>
        <end position="252"/>
    </location>
</feature>
<evidence type="ECO:0000256" key="5">
    <source>
        <dbReference type="ARBA" id="ARBA00022777"/>
    </source>
</evidence>
<keyword evidence="12" id="KW-1185">Reference proteome</keyword>
<keyword evidence="2 8" id="KW-0808">Transferase</keyword>
<dbReference type="NCBIfam" id="TIGR00938">
    <property type="entry name" value="thrB_alt"/>
    <property type="match status" value="1"/>
</dbReference>
<dbReference type="InterPro" id="IPR002575">
    <property type="entry name" value="Aminoglycoside_PTrfase"/>
</dbReference>
<dbReference type="EMBL" id="FOMJ01000004">
    <property type="protein sequence ID" value="SFD33301.1"/>
    <property type="molecule type" value="Genomic_DNA"/>
</dbReference>
<evidence type="ECO:0000313" key="12">
    <source>
        <dbReference type="Proteomes" id="UP000198611"/>
    </source>
</evidence>
<evidence type="ECO:0000256" key="6">
    <source>
        <dbReference type="ARBA" id="ARBA00022840"/>
    </source>
</evidence>
<dbReference type="SUPFAM" id="SSF56112">
    <property type="entry name" value="Protein kinase-like (PK-like)"/>
    <property type="match status" value="1"/>
</dbReference>
<sequence length="321" mass="36808">MSVYTRVETEELAAFLGRYDLGELEDFRGISAGIENTNYYVTTSHQELVLTLFEQFEEEELPWFLELLDFLAGRGVPAPAPLADREGALLQRFKDRPAALVRRLHGASVDHPGVEHCRAIGAALGHLHTAGRDFPRERPNPRGPHWWRETSRRLEGKLSDEDRQLLDAELHFQSLFRFQDMPSGIVHADLFRDNALFEGTELTGIIDFYYACSDVLLYDVAITVNDWCSDGEGALDPERVEALLTAYGEQRPFSPIERGAWPVMLRAAALRFWLSRLNDLHFPRAGELTHTKDPDTFKRILQRRIREERALRRLWPGAKRA</sequence>
<keyword evidence="6 8" id="KW-0067">ATP-binding</keyword>
<keyword evidence="1 8" id="KW-0028">Amino-acid biosynthesis</keyword>
<comment type="catalytic activity">
    <reaction evidence="8">
        <text>L-homoserine + ATP = O-phospho-L-homoserine + ADP + H(+)</text>
        <dbReference type="Rhea" id="RHEA:13985"/>
        <dbReference type="ChEBI" id="CHEBI:15378"/>
        <dbReference type="ChEBI" id="CHEBI:30616"/>
        <dbReference type="ChEBI" id="CHEBI:57476"/>
        <dbReference type="ChEBI" id="CHEBI:57590"/>
        <dbReference type="ChEBI" id="CHEBI:456216"/>
        <dbReference type="EC" id="2.7.1.39"/>
    </reaction>
</comment>
<dbReference type="OrthoDB" id="9777460at2"/>
<evidence type="ECO:0000313" key="11">
    <source>
        <dbReference type="EMBL" id="SFD33301.1"/>
    </source>
</evidence>
<reference evidence="11 12" key="1">
    <citation type="submission" date="2016-10" db="EMBL/GenBank/DDBJ databases">
        <authorList>
            <person name="de Groot N.N."/>
        </authorList>
    </citation>
    <scope>NUCLEOTIDE SEQUENCE [LARGE SCALE GENOMIC DNA]</scope>
    <source>
        <strain evidence="11 12">HL3</strain>
    </source>
</reference>
<comment type="pathway">
    <text evidence="8">Amino-acid biosynthesis; L-threonine biosynthesis; L-threonine from L-aspartate: step 4/5.</text>
</comment>
<dbReference type="Gene3D" id="3.30.200.20">
    <property type="entry name" value="Phosphorylase Kinase, domain 1"/>
    <property type="match status" value="1"/>
</dbReference>
<dbReference type="GO" id="GO:0005524">
    <property type="term" value="F:ATP binding"/>
    <property type="evidence" value="ECO:0007669"/>
    <property type="project" value="UniProtKB-KW"/>
</dbReference>
<gene>
    <name evidence="8" type="primary">thrB</name>
    <name evidence="11" type="ORF">SAMN05660831_01448</name>
</gene>
<name>A0A1I1RG88_9GAMM</name>
<dbReference type="NCBIfam" id="NF003558">
    <property type="entry name" value="PRK05231.1"/>
    <property type="match status" value="1"/>
</dbReference>
<evidence type="ECO:0000259" key="10">
    <source>
        <dbReference type="Pfam" id="PF01636"/>
    </source>
</evidence>
<evidence type="ECO:0000256" key="2">
    <source>
        <dbReference type="ARBA" id="ARBA00022679"/>
    </source>
</evidence>
<evidence type="ECO:0000256" key="9">
    <source>
        <dbReference type="NCBIfam" id="TIGR00938"/>
    </source>
</evidence>
<dbReference type="PANTHER" id="PTHR21064">
    <property type="entry name" value="AMINOGLYCOSIDE PHOSPHOTRANSFERASE DOMAIN-CONTAINING PROTEIN-RELATED"/>
    <property type="match status" value="1"/>
</dbReference>
<proteinExistence type="inferred from homology"/>
<dbReference type="Pfam" id="PF01636">
    <property type="entry name" value="APH"/>
    <property type="match status" value="1"/>
</dbReference>
<comment type="similarity">
    <text evidence="7 8">Belongs to the pseudomonas-type ThrB family.</text>
</comment>
<dbReference type="HAMAP" id="MF_00301">
    <property type="entry name" value="Homoser_kinase_2"/>
    <property type="match status" value="1"/>
</dbReference>
<evidence type="ECO:0000256" key="7">
    <source>
        <dbReference type="ARBA" id="ARBA00038240"/>
    </source>
</evidence>
<evidence type="ECO:0000256" key="3">
    <source>
        <dbReference type="ARBA" id="ARBA00022697"/>
    </source>
</evidence>
<organism evidence="11 12">
    <name type="scientific">Thiohalospira halophila DSM 15071</name>
    <dbReference type="NCBI Taxonomy" id="1123397"/>
    <lineage>
        <taxon>Bacteria</taxon>
        <taxon>Pseudomonadati</taxon>
        <taxon>Pseudomonadota</taxon>
        <taxon>Gammaproteobacteria</taxon>
        <taxon>Thiohalospirales</taxon>
        <taxon>Thiohalospiraceae</taxon>
        <taxon>Thiohalospira</taxon>
    </lineage>
</organism>
<dbReference type="RefSeq" id="WP_093428096.1">
    <property type="nucleotide sequence ID" value="NZ_FOMJ01000004.1"/>
</dbReference>
<dbReference type="Gene3D" id="3.90.1200.10">
    <property type="match status" value="1"/>
</dbReference>
<evidence type="ECO:0000256" key="8">
    <source>
        <dbReference type="HAMAP-Rule" id="MF_00301"/>
    </source>
</evidence>
<dbReference type="InterPro" id="IPR005280">
    <property type="entry name" value="Homoserine_kinase_II"/>
</dbReference>
<keyword evidence="3 8" id="KW-0791">Threonine biosynthesis</keyword>
<dbReference type="InterPro" id="IPR050249">
    <property type="entry name" value="Pseudomonas-type_ThrB"/>
</dbReference>